<dbReference type="PANTHER" id="PTHR46173">
    <property type="entry name" value="CCA TRNA NUCLEOTIDYLTRANSFERASE 1, MITOCHONDRIAL"/>
    <property type="match status" value="1"/>
</dbReference>
<evidence type="ECO:0000256" key="2">
    <source>
        <dbReference type="ARBA" id="ARBA00022679"/>
    </source>
</evidence>
<dbReference type="Proteomes" id="UP000242561">
    <property type="component" value="Chromosome"/>
</dbReference>
<dbReference type="GO" id="GO:0046872">
    <property type="term" value="F:metal ion binding"/>
    <property type="evidence" value="ECO:0007669"/>
    <property type="project" value="UniProtKB-KW"/>
</dbReference>
<comment type="similarity">
    <text evidence="8">Belongs to the tRNA nucleotidyltransferase/poly(A) polymerase family.</text>
</comment>
<evidence type="ECO:0000256" key="6">
    <source>
        <dbReference type="ARBA" id="ARBA00022741"/>
    </source>
</evidence>
<name>A0A1L3JD26_9SPHN</name>
<dbReference type="AlphaFoldDB" id="A0A1L3JD26"/>
<reference evidence="11 12" key="1">
    <citation type="submission" date="2016-11" db="EMBL/GenBank/DDBJ databases">
        <title>Sphingorhabdus sp. LPB0140, isolated from marine environment.</title>
        <authorList>
            <person name="Kim E."/>
            <person name="Yi H."/>
        </authorList>
    </citation>
    <scope>NUCLEOTIDE SEQUENCE [LARGE SCALE GENOMIC DNA]</scope>
    <source>
        <strain evidence="11 12">LPB0140</strain>
    </source>
</reference>
<dbReference type="PANTHER" id="PTHR46173:SF1">
    <property type="entry name" value="CCA TRNA NUCLEOTIDYLTRANSFERASE 1, MITOCHONDRIAL"/>
    <property type="match status" value="1"/>
</dbReference>
<evidence type="ECO:0008006" key="13">
    <source>
        <dbReference type="Google" id="ProtNLM"/>
    </source>
</evidence>
<dbReference type="Pfam" id="PF01743">
    <property type="entry name" value="PolyA_pol"/>
    <property type="match status" value="1"/>
</dbReference>
<dbReference type="GO" id="GO:0016779">
    <property type="term" value="F:nucleotidyltransferase activity"/>
    <property type="evidence" value="ECO:0007669"/>
    <property type="project" value="UniProtKB-KW"/>
</dbReference>
<dbReference type="SUPFAM" id="SSF81891">
    <property type="entry name" value="Poly A polymerase C-terminal region-like"/>
    <property type="match status" value="1"/>
</dbReference>
<dbReference type="InterPro" id="IPR002646">
    <property type="entry name" value="PolA_pol_head_dom"/>
</dbReference>
<evidence type="ECO:0000256" key="1">
    <source>
        <dbReference type="ARBA" id="ARBA00001946"/>
    </source>
</evidence>
<dbReference type="EMBL" id="CP018154">
    <property type="protein sequence ID" value="APG63020.1"/>
    <property type="molecule type" value="Genomic_DNA"/>
</dbReference>
<evidence type="ECO:0000259" key="9">
    <source>
        <dbReference type="Pfam" id="PF01743"/>
    </source>
</evidence>
<dbReference type="GO" id="GO:0008033">
    <property type="term" value="P:tRNA processing"/>
    <property type="evidence" value="ECO:0007669"/>
    <property type="project" value="UniProtKB-KW"/>
</dbReference>
<dbReference type="STRING" id="1913578.LPB140_09725"/>
<evidence type="ECO:0000313" key="12">
    <source>
        <dbReference type="Proteomes" id="UP000242561"/>
    </source>
</evidence>
<gene>
    <name evidence="11" type="ORF">LPB140_09725</name>
</gene>
<evidence type="ECO:0000313" key="11">
    <source>
        <dbReference type="EMBL" id="APG63020.1"/>
    </source>
</evidence>
<keyword evidence="5" id="KW-0479">Metal-binding</keyword>
<organism evidence="11 12">
    <name type="scientific">Sphingorhabdus lutea</name>
    <dbReference type="NCBI Taxonomy" id="1913578"/>
    <lineage>
        <taxon>Bacteria</taxon>
        <taxon>Pseudomonadati</taxon>
        <taxon>Pseudomonadota</taxon>
        <taxon>Alphaproteobacteria</taxon>
        <taxon>Sphingomonadales</taxon>
        <taxon>Sphingomonadaceae</taxon>
        <taxon>Sphingorhabdus</taxon>
    </lineage>
</organism>
<dbReference type="Gene3D" id="1.10.3090.10">
    <property type="entry name" value="cca-adding enzyme, domain 2"/>
    <property type="match status" value="1"/>
</dbReference>
<keyword evidence="2 8" id="KW-0808">Transferase</keyword>
<dbReference type="InterPro" id="IPR050264">
    <property type="entry name" value="Bact_CCA-adding_enz_type3_sf"/>
</dbReference>
<dbReference type="InterPro" id="IPR043519">
    <property type="entry name" value="NT_sf"/>
</dbReference>
<dbReference type="KEGG" id="sphl:LPB140_09725"/>
<keyword evidence="3" id="KW-0819">tRNA processing</keyword>
<dbReference type="CDD" id="cd05398">
    <property type="entry name" value="NT_ClassII-CCAase"/>
    <property type="match status" value="1"/>
</dbReference>
<dbReference type="InterPro" id="IPR032828">
    <property type="entry name" value="PolyA_RNA-bd"/>
</dbReference>
<evidence type="ECO:0000256" key="5">
    <source>
        <dbReference type="ARBA" id="ARBA00022723"/>
    </source>
</evidence>
<dbReference type="Gene3D" id="3.30.460.10">
    <property type="entry name" value="Beta Polymerase, domain 2"/>
    <property type="match status" value="1"/>
</dbReference>
<protein>
    <recommendedName>
        <fullName evidence="13">CCA tRNA nucleotidyltransferase</fullName>
    </recommendedName>
</protein>
<dbReference type="Pfam" id="PF12627">
    <property type="entry name" value="PolyA_pol_RNAbd"/>
    <property type="match status" value="1"/>
</dbReference>
<dbReference type="GO" id="GO:0000049">
    <property type="term" value="F:tRNA binding"/>
    <property type="evidence" value="ECO:0007669"/>
    <property type="project" value="TreeGrafter"/>
</dbReference>
<dbReference type="OrthoDB" id="9805698at2"/>
<keyword evidence="4" id="KW-0548">Nucleotidyltransferase</keyword>
<evidence type="ECO:0000256" key="7">
    <source>
        <dbReference type="ARBA" id="ARBA00022842"/>
    </source>
</evidence>
<keyword evidence="6" id="KW-0547">Nucleotide-binding</keyword>
<keyword evidence="8" id="KW-0694">RNA-binding</keyword>
<evidence type="ECO:0000259" key="10">
    <source>
        <dbReference type="Pfam" id="PF12627"/>
    </source>
</evidence>
<comment type="cofactor">
    <cofactor evidence="1">
        <name>Mg(2+)</name>
        <dbReference type="ChEBI" id="CHEBI:18420"/>
    </cofactor>
</comment>
<feature type="domain" description="tRNA nucleotidyltransferase/poly(A) polymerase RNA and SrmB- binding" evidence="10">
    <location>
        <begin position="189"/>
        <end position="244"/>
    </location>
</feature>
<accession>A0A1L3JD26</accession>
<evidence type="ECO:0000256" key="8">
    <source>
        <dbReference type="RuleBase" id="RU003953"/>
    </source>
</evidence>
<feature type="domain" description="Poly A polymerase head" evidence="9">
    <location>
        <begin position="34"/>
        <end position="156"/>
    </location>
</feature>
<keyword evidence="7" id="KW-0460">Magnesium</keyword>
<dbReference type="SUPFAM" id="SSF81301">
    <property type="entry name" value="Nucleotidyltransferase"/>
    <property type="match status" value="1"/>
</dbReference>
<proteinExistence type="inferred from homology"/>
<evidence type="ECO:0000256" key="3">
    <source>
        <dbReference type="ARBA" id="ARBA00022694"/>
    </source>
</evidence>
<evidence type="ECO:0000256" key="4">
    <source>
        <dbReference type="ARBA" id="ARBA00022695"/>
    </source>
</evidence>
<dbReference type="GO" id="GO:0000166">
    <property type="term" value="F:nucleotide binding"/>
    <property type="evidence" value="ECO:0007669"/>
    <property type="project" value="UniProtKB-KW"/>
</dbReference>
<sequence>MTHIMMKLPNLSWWKSPALHKIVEALIDDRSEHARVVGGAVRNSLLGIDVSDIDLATRLRPEIVIEKLTAIGAKTIPTGIAHGTITAIIDGEKFEITTLRRDVSTDGRHATISFSDEWQDDATRRDFTINALYADVKTGQIYDYFGGIDDLNRRNLIFIGDANERIKEDYLRILRYFRFLILMDNVETDAATLAACAHGAPNLRSISRERISDEFQKILSKENIVISISAMQNAQIFDHFMPEIIPDAAEKIADLIKREKKLGISPKWQRRLAAILPHDPKLTYKIAARLKMSKKNMLLMAILSDRQEINDINVRKLAFEHGLENATDIALLYGHDDDYAAIISDIQKWEIPYFSLNGSQLIDAGIEKGPKVSALVKQIKNKWMDCGFPAGQSFDELVNQMISETKEFDKN</sequence>
<keyword evidence="12" id="KW-1185">Reference proteome</keyword>